<sequence>MKYSDEIADEPITPGGELDNQLLEDEYLKSEKGKMNTLQFCINLMKGIAGTGSLSIPYAFKMVGIIPGLFLFFLVCCMMILATYQLLEINNNMGNRRILGLKSIKTNNVYAEMVYNVLGTSGYRAYVVFSLITLYGSNIGSLIAASKSLSQVPFTSGSSDSRYTISLIISTVICLILSILKDPTMLVPISTFGLVAIIVSYAVLVIFGWSKYKPSFVGSDLWPVSFADLLQNIGLFVYCMGFILFLLTQYKYIRRDCRKNVVRSTGVSITIMAIIYSFLGITLSQYYKNSEKGVQESIITSLPDGFALGWLLNLMMWFTVVGGFPLWMEPINETIEGDDVEHGKVFISSRKYLILRTVEIVLMGLVACLVPSFADVLSLIGNFTDVLTTFIFPAVMHIVFFRNRTSTTIMGLDMATLVVSVIIMIICTSLSLKKFFK</sequence>
<dbReference type="Gene3D" id="1.20.1740.10">
    <property type="entry name" value="Amino acid/polyamine transporter I"/>
    <property type="match status" value="1"/>
</dbReference>
<dbReference type="AlphaFoldDB" id="A0A196S6L1"/>
<keyword evidence="8" id="KW-1185">Reference proteome</keyword>
<evidence type="ECO:0000256" key="5">
    <source>
        <dbReference type="SAM" id="Phobius"/>
    </source>
</evidence>
<evidence type="ECO:0000256" key="3">
    <source>
        <dbReference type="ARBA" id="ARBA00022989"/>
    </source>
</evidence>
<evidence type="ECO:0000256" key="2">
    <source>
        <dbReference type="ARBA" id="ARBA00022692"/>
    </source>
</evidence>
<feature type="transmembrane region" description="Helical" evidence="5">
    <location>
        <begin position="187"/>
        <end position="209"/>
    </location>
</feature>
<reference evidence="7 8" key="1">
    <citation type="submission" date="2016-05" db="EMBL/GenBank/DDBJ databases">
        <title>Nuclear genome of Blastocystis sp. subtype 1 NandII.</title>
        <authorList>
            <person name="Gentekaki E."/>
            <person name="Curtis B."/>
            <person name="Stairs C."/>
            <person name="Eme L."/>
            <person name="Herman E."/>
            <person name="Klimes V."/>
            <person name="Arias M.C."/>
            <person name="Elias M."/>
            <person name="Hilliou F."/>
            <person name="Klute M."/>
            <person name="Malik S.-B."/>
            <person name="Pightling A."/>
            <person name="Rachubinski R."/>
            <person name="Salas D."/>
            <person name="Schlacht A."/>
            <person name="Suga H."/>
            <person name="Archibald J."/>
            <person name="Ball S.G."/>
            <person name="Clark G."/>
            <person name="Dacks J."/>
            <person name="Van Der Giezen M."/>
            <person name="Tsaousis A."/>
            <person name="Roger A."/>
        </authorList>
    </citation>
    <scope>NUCLEOTIDE SEQUENCE [LARGE SCALE GENOMIC DNA]</scope>
    <source>
        <strain evidence="8">ATCC 50177 / NandII</strain>
    </source>
</reference>
<evidence type="ECO:0000313" key="8">
    <source>
        <dbReference type="Proteomes" id="UP000078348"/>
    </source>
</evidence>
<dbReference type="PANTHER" id="PTHR22950">
    <property type="entry name" value="AMINO ACID TRANSPORTER"/>
    <property type="match status" value="1"/>
</dbReference>
<dbReference type="EMBL" id="LXWW01000568">
    <property type="protein sequence ID" value="OAO12011.1"/>
    <property type="molecule type" value="Genomic_DNA"/>
</dbReference>
<evidence type="ECO:0000313" key="7">
    <source>
        <dbReference type="EMBL" id="OAO12011.1"/>
    </source>
</evidence>
<evidence type="ECO:0000256" key="4">
    <source>
        <dbReference type="ARBA" id="ARBA00023136"/>
    </source>
</evidence>
<evidence type="ECO:0000259" key="6">
    <source>
        <dbReference type="Pfam" id="PF01490"/>
    </source>
</evidence>
<feature type="transmembrane region" description="Helical" evidence="5">
    <location>
        <begin position="412"/>
        <end position="432"/>
    </location>
</feature>
<feature type="transmembrane region" description="Helical" evidence="5">
    <location>
        <begin position="163"/>
        <end position="180"/>
    </location>
</feature>
<feature type="transmembrane region" description="Helical" evidence="5">
    <location>
        <begin position="307"/>
        <end position="327"/>
    </location>
</feature>
<feature type="transmembrane region" description="Helical" evidence="5">
    <location>
        <begin position="123"/>
        <end position="143"/>
    </location>
</feature>
<accession>A0A196S6L1</accession>
<keyword evidence="2 5" id="KW-0812">Transmembrane</keyword>
<dbReference type="OrthoDB" id="40134at2759"/>
<dbReference type="STRING" id="478820.A0A196S6L1"/>
<evidence type="ECO:0000256" key="1">
    <source>
        <dbReference type="ARBA" id="ARBA00004141"/>
    </source>
</evidence>
<dbReference type="GO" id="GO:0016020">
    <property type="term" value="C:membrane"/>
    <property type="evidence" value="ECO:0007669"/>
    <property type="project" value="UniProtKB-SubCell"/>
</dbReference>
<protein>
    <submittedName>
        <fullName evidence="7">Transmembrane amino acid transporter-like protein</fullName>
    </submittedName>
</protein>
<feature type="transmembrane region" description="Helical" evidence="5">
    <location>
        <begin position="40"/>
        <end position="60"/>
    </location>
</feature>
<keyword evidence="4 5" id="KW-0472">Membrane</keyword>
<feature type="transmembrane region" description="Helical" evidence="5">
    <location>
        <begin position="66"/>
        <end position="87"/>
    </location>
</feature>
<gene>
    <name evidence="7" type="ORF">AV274_6335</name>
</gene>
<feature type="transmembrane region" description="Helical" evidence="5">
    <location>
        <begin position="380"/>
        <end position="400"/>
    </location>
</feature>
<organism evidence="7 8">
    <name type="scientific">Blastocystis sp. subtype 1 (strain ATCC 50177 / NandII)</name>
    <dbReference type="NCBI Taxonomy" id="478820"/>
    <lineage>
        <taxon>Eukaryota</taxon>
        <taxon>Sar</taxon>
        <taxon>Stramenopiles</taxon>
        <taxon>Bigyra</taxon>
        <taxon>Opalozoa</taxon>
        <taxon>Opalinata</taxon>
        <taxon>Blastocystidae</taxon>
        <taxon>Blastocystis</taxon>
    </lineage>
</organism>
<feature type="transmembrane region" description="Helical" evidence="5">
    <location>
        <begin position="229"/>
        <end position="247"/>
    </location>
</feature>
<feature type="transmembrane region" description="Helical" evidence="5">
    <location>
        <begin position="267"/>
        <end position="287"/>
    </location>
</feature>
<name>A0A196S6L1_BLAHN</name>
<dbReference type="Pfam" id="PF01490">
    <property type="entry name" value="Aa_trans"/>
    <property type="match status" value="1"/>
</dbReference>
<dbReference type="InterPro" id="IPR013057">
    <property type="entry name" value="AA_transpt_TM"/>
</dbReference>
<dbReference type="GO" id="GO:0015179">
    <property type="term" value="F:L-amino acid transmembrane transporter activity"/>
    <property type="evidence" value="ECO:0007669"/>
    <property type="project" value="TreeGrafter"/>
</dbReference>
<comment type="caution">
    <text evidence="7">The sequence shown here is derived from an EMBL/GenBank/DDBJ whole genome shotgun (WGS) entry which is preliminary data.</text>
</comment>
<keyword evidence="3 5" id="KW-1133">Transmembrane helix</keyword>
<proteinExistence type="predicted"/>
<dbReference type="Proteomes" id="UP000078348">
    <property type="component" value="Unassembled WGS sequence"/>
</dbReference>
<feature type="transmembrane region" description="Helical" evidence="5">
    <location>
        <begin position="353"/>
        <end position="374"/>
    </location>
</feature>
<feature type="domain" description="Amino acid transporter transmembrane" evidence="6">
    <location>
        <begin position="35"/>
        <end position="429"/>
    </location>
</feature>
<comment type="subcellular location">
    <subcellularLocation>
        <location evidence="1">Membrane</location>
        <topology evidence="1">Multi-pass membrane protein</topology>
    </subcellularLocation>
</comment>